<accession>A0A380MT09</accession>
<protein>
    <submittedName>
        <fullName evidence="2">Uncharacterized protein</fullName>
    </submittedName>
</protein>
<organism evidence="2 3">
    <name type="scientific">Suttonella ornithocola</name>
    <dbReference type="NCBI Taxonomy" id="279832"/>
    <lineage>
        <taxon>Bacteria</taxon>
        <taxon>Pseudomonadati</taxon>
        <taxon>Pseudomonadota</taxon>
        <taxon>Gammaproteobacteria</taxon>
        <taxon>Cardiobacteriales</taxon>
        <taxon>Cardiobacteriaceae</taxon>
        <taxon>Suttonella</taxon>
    </lineage>
</organism>
<evidence type="ECO:0000313" key="3">
    <source>
        <dbReference type="Proteomes" id="UP000254601"/>
    </source>
</evidence>
<sequence>MYPYKKIPLRKLNLISVLLFTAYPLGLTAYEQKQKTVSNHLK</sequence>
<keyword evidence="3" id="KW-1185">Reference proteome</keyword>
<evidence type="ECO:0000313" key="2">
    <source>
        <dbReference type="EMBL" id="SUO95432.1"/>
    </source>
</evidence>
<proteinExistence type="predicted"/>
<dbReference type="Proteomes" id="UP000254601">
    <property type="component" value="Unassembled WGS sequence"/>
</dbReference>
<dbReference type="EMBL" id="UHIC01000001">
    <property type="protein sequence ID" value="SUO95432.1"/>
    <property type="molecule type" value="Genomic_DNA"/>
</dbReference>
<keyword evidence="1" id="KW-1133">Transmembrane helix</keyword>
<reference evidence="2 3" key="1">
    <citation type="submission" date="2018-06" db="EMBL/GenBank/DDBJ databases">
        <authorList>
            <consortium name="Pathogen Informatics"/>
            <person name="Doyle S."/>
        </authorList>
    </citation>
    <scope>NUCLEOTIDE SEQUENCE [LARGE SCALE GENOMIC DNA]</scope>
    <source>
        <strain evidence="2 3">NCTC13337</strain>
    </source>
</reference>
<keyword evidence="1" id="KW-0472">Membrane</keyword>
<gene>
    <name evidence="2" type="ORF">NCTC13337_01329</name>
</gene>
<feature type="transmembrane region" description="Helical" evidence="1">
    <location>
        <begin position="12"/>
        <end position="30"/>
    </location>
</feature>
<keyword evidence="1" id="KW-0812">Transmembrane</keyword>
<evidence type="ECO:0000256" key="1">
    <source>
        <dbReference type="SAM" id="Phobius"/>
    </source>
</evidence>
<dbReference type="AlphaFoldDB" id="A0A380MT09"/>
<name>A0A380MT09_9GAMM</name>